<reference evidence="3 4" key="1">
    <citation type="journal article" date="2017" name="ISME J.">
        <title>Potential for microbial H2 and metal transformations associated with novel bacteria and archaea in deep terrestrial subsurface sediments.</title>
        <authorList>
            <person name="Hernsdorf A.W."/>
            <person name="Amano Y."/>
            <person name="Miyakawa K."/>
            <person name="Ise K."/>
            <person name="Suzuki Y."/>
            <person name="Anantharaman K."/>
            <person name="Probst A."/>
            <person name="Burstein D."/>
            <person name="Thomas B.C."/>
            <person name="Banfield J.F."/>
        </authorList>
    </citation>
    <scope>NUCLEOTIDE SEQUENCE [LARGE SCALE GENOMIC DNA]</scope>
    <source>
        <strain evidence="3">HGW-Actinobacteria-3</strain>
    </source>
</reference>
<gene>
    <name evidence="3" type="ORF">CVT63_03460</name>
</gene>
<feature type="domain" description="Rubredoxin-like" evidence="2">
    <location>
        <begin position="52"/>
        <end position="85"/>
    </location>
</feature>
<proteinExistence type="predicted"/>
<comment type="cofactor">
    <cofactor evidence="1">
        <name>Fe(3+)</name>
        <dbReference type="ChEBI" id="CHEBI:29034"/>
    </cofactor>
</comment>
<dbReference type="InterPro" id="IPR036868">
    <property type="entry name" value="TusA-like_sf"/>
</dbReference>
<evidence type="ECO:0000259" key="2">
    <source>
        <dbReference type="PROSITE" id="PS50903"/>
    </source>
</evidence>
<dbReference type="InterPro" id="IPR048574">
    <property type="entry name" value="RUBY_RBDX"/>
</dbReference>
<accession>A0A2N3G6E5</accession>
<evidence type="ECO:0000256" key="1">
    <source>
        <dbReference type="ARBA" id="ARBA00001965"/>
    </source>
</evidence>
<dbReference type="CDD" id="cd00350">
    <property type="entry name" value="rubredoxin_like"/>
    <property type="match status" value="1"/>
</dbReference>
<comment type="caution">
    <text evidence="3">The sequence shown here is derived from an EMBL/GenBank/DDBJ whole genome shotgun (WGS) entry which is preliminary data.</text>
</comment>
<name>A0A2N3G6E5_9ACTN</name>
<dbReference type="PROSITE" id="PS50903">
    <property type="entry name" value="RUBREDOXIN_LIKE"/>
    <property type="match status" value="1"/>
</dbReference>
<protein>
    <recommendedName>
        <fullName evidence="2">Rubredoxin-like domain-containing protein</fullName>
    </recommendedName>
</protein>
<dbReference type="AlphaFoldDB" id="A0A2N3G6E5"/>
<sequence>MREATEVASPHAPAIISRTPQALDIDRFGLYCPMPIVKTARAIKHLLAEEEPTYSACDVCGYVVDGDIPEKCPVCGNPKKVFYEVSCKYD</sequence>
<dbReference type="GO" id="GO:0005506">
    <property type="term" value="F:iron ion binding"/>
    <property type="evidence" value="ECO:0007669"/>
    <property type="project" value="InterPro"/>
</dbReference>
<dbReference type="InterPro" id="IPR024934">
    <property type="entry name" value="Rubredoxin-like_dom"/>
</dbReference>
<evidence type="ECO:0000313" key="3">
    <source>
        <dbReference type="EMBL" id="PKQ28299.1"/>
    </source>
</evidence>
<dbReference type="SUPFAM" id="SSF64307">
    <property type="entry name" value="SirA-like"/>
    <property type="match status" value="1"/>
</dbReference>
<dbReference type="Proteomes" id="UP000233654">
    <property type="component" value="Unassembled WGS sequence"/>
</dbReference>
<evidence type="ECO:0000313" key="4">
    <source>
        <dbReference type="Proteomes" id="UP000233654"/>
    </source>
</evidence>
<organism evidence="3 4">
    <name type="scientific">Candidatus Anoxymicrobium japonicum</name>
    <dbReference type="NCBI Taxonomy" id="2013648"/>
    <lineage>
        <taxon>Bacteria</taxon>
        <taxon>Bacillati</taxon>
        <taxon>Actinomycetota</taxon>
        <taxon>Candidatus Geothermincolia</taxon>
        <taxon>Candidatus Geothermincolales</taxon>
        <taxon>Candidatus Anoxymicrobiaceae</taxon>
        <taxon>Candidatus Anoxymicrobium</taxon>
    </lineage>
</organism>
<dbReference type="SUPFAM" id="SSF57802">
    <property type="entry name" value="Rubredoxin-like"/>
    <property type="match status" value="1"/>
</dbReference>
<dbReference type="Gene3D" id="2.20.28.10">
    <property type="match status" value="1"/>
</dbReference>
<dbReference type="EMBL" id="PHEX01000022">
    <property type="protein sequence ID" value="PKQ28299.1"/>
    <property type="molecule type" value="Genomic_DNA"/>
</dbReference>
<dbReference type="Pfam" id="PF21349">
    <property type="entry name" value="RUBY_RBDX"/>
    <property type="match status" value="1"/>
</dbReference>